<evidence type="ECO:0000259" key="2">
    <source>
        <dbReference type="PROSITE" id="PS50089"/>
    </source>
</evidence>
<dbReference type="InterPro" id="IPR013083">
    <property type="entry name" value="Znf_RING/FYVE/PHD"/>
</dbReference>
<feature type="domain" description="RING-type" evidence="2">
    <location>
        <begin position="287"/>
        <end position="322"/>
    </location>
</feature>
<dbReference type="InterPro" id="IPR001370">
    <property type="entry name" value="BIR_rpt"/>
</dbReference>
<gene>
    <name evidence="3" type="ORF">Hesp062</name>
</gene>
<organism evidence="3 4">
    <name type="scientific">Hemileuca sp. nucleopolyhedrovirus</name>
    <dbReference type="NCBI Taxonomy" id="1367203"/>
    <lineage>
        <taxon>Viruses</taxon>
        <taxon>Viruses incertae sedis</taxon>
        <taxon>Naldaviricetes</taxon>
        <taxon>Lefavirales</taxon>
        <taxon>Baculoviridae</taxon>
        <taxon>Alphabaculovirus</taxon>
        <taxon>Alphabaculovirus heleucae</taxon>
        <taxon>Hemileuca species nucleopolyhedrovirus</taxon>
    </lineage>
</organism>
<reference evidence="3 4" key="1">
    <citation type="journal article" date="2013" name="Virus Genes">
        <title>The genome of a baculovirus isolated from Hemileuca sp. encodes a serpin ortholog.</title>
        <authorList>
            <person name="Rohrmann G.F."/>
            <person name="Erlandson M.A."/>
            <person name="Theilmann D.A."/>
        </authorList>
    </citation>
    <scope>NUCLEOTIDE SEQUENCE [LARGE SCALE GENOMIC DNA]</scope>
</reference>
<dbReference type="Pfam" id="PF00653">
    <property type="entry name" value="BIR"/>
    <property type="match status" value="2"/>
</dbReference>
<dbReference type="InterPro" id="IPR050784">
    <property type="entry name" value="IAP"/>
</dbReference>
<keyword evidence="4" id="KW-1185">Reference proteome</keyword>
<dbReference type="SMART" id="SM00238">
    <property type="entry name" value="BIR"/>
    <property type="match status" value="1"/>
</dbReference>
<dbReference type="SUPFAM" id="SSF57924">
    <property type="entry name" value="Inhibitor of apoptosis (IAP) repeat"/>
    <property type="match status" value="2"/>
</dbReference>
<dbReference type="KEGG" id="vg:16489464"/>
<dbReference type="PROSITE" id="PS50143">
    <property type="entry name" value="BIR_REPEAT_2"/>
    <property type="match status" value="1"/>
</dbReference>
<dbReference type="OrthoDB" id="9255at10239"/>
<keyword evidence="1" id="KW-0862">Zinc</keyword>
<dbReference type="InterPro" id="IPR001841">
    <property type="entry name" value="Znf_RING"/>
</dbReference>
<protein>
    <submittedName>
        <fullName evidence="3">Iap2</fullName>
    </submittedName>
</protein>
<sequence>MTNNYQSVLCTDLSPPTPPKYFKVLQNRFDSFRCVVNLMVDDKTELAKRGFYYNENAKCFECAYCGTIISKFNNSSMKYHTFSTCVKSLQLLRENETLRKISFKSFKSARNNNKIDIDRLARNGFYFFGKRHEIMCSDCGLVLVKLHKNDHINAIHSVYSSSICRFVEQRVQKIVSEQRELAQKNVDPVSNTSVYLVTPSAPPENVVHDNNLTKLYPDLNFDISEMLASSSLSCEKNKSAETDSGNAAIFDDKDKIKHVVKNDSKVNNQRDDAECGVDNVTEDDKMCTICFENVRQICFSPCGHVSVCEICAKRCQKCCICRKTIRDKIKIFL</sequence>
<proteinExistence type="predicted"/>
<dbReference type="GeneID" id="16489464"/>
<name>S5MQC9_9ABAC</name>
<dbReference type="PROSITE" id="PS50089">
    <property type="entry name" value="ZF_RING_2"/>
    <property type="match status" value="1"/>
</dbReference>
<keyword evidence="1" id="KW-0863">Zinc-finger</keyword>
<dbReference type="Proteomes" id="UP000203768">
    <property type="component" value="Segment"/>
</dbReference>
<dbReference type="RefSeq" id="YP_008378278.1">
    <property type="nucleotide sequence ID" value="NC_021923.1"/>
</dbReference>
<dbReference type="Pfam" id="PF13920">
    <property type="entry name" value="zf-C3HC4_3"/>
    <property type="match status" value="1"/>
</dbReference>
<accession>S5MQC9</accession>
<dbReference type="EMBL" id="KF158713">
    <property type="protein sequence ID" value="AGR56814.1"/>
    <property type="molecule type" value="Genomic_DNA"/>
</dbReference>
<evidence type="ECO:0000313" key="4">
    <source>
        <dbReference type="Proteomes" id="UP000203768"/>
    </source>
</evidence>
<evidence type="ECO:0000256" key="1">
    <source>
        <dbReference type="PROSITE-ProRule" id="PRU00175"/>
    </source>
</evidence>
<keyword evidence="1" id="KW-0479">Metal-binding</keyword>
<dbReference type="PANTHER" id="PTHR10044">
    <property type="entry name" value="INHIBITOR OF APOPTOSIS"/>
    <property type="match status" value="1"/>
</dbReference>
<dbReference type="Gene3D" id="1.10.1170.10">
    <property type="entry name" value="Inhibitor Of Apoptosis Protein (2mihbC-IAP-1), Chain A"/>
    <property type="match status" value="2"/>
</dbReference>
<dbReference type="GO" id="GO:0008270">
    <property type="term" value="F:zinc ion binding"/>
    <property type="evidence" value="ECO:0007669"/>
    <property type="project" value="UniProtKB-KW"/>
</dbReference>
<evidence type="ECO:0000313" key="3">
    <source>
        <dbReference type="EMBL" id="AGR56814.1"/>
    </source>
</evidence>
<dbReference type="Gene3D" id="3.30.40.10">
    <property type="entry name" value="Zinc/RING finger domain, C3HC4 (zinc finger)"/>
    <property type="match status" value="1"/>
</dbReference>